<dbReference type="NCBIfam" id="NF033510">
    <property type="entry name" value="Ca_tandemer"/>
    <property type="match status" value="2"/>
</dbReference>
<sequence length="1989" mass="197320">MNHPLFPAAATTSVRRPLRRASQLLPLEQRFMFDGAVADAAHAAQAHESAPPLPPAVTVRAAEPAKDQGKKEVVLIDTSVANYKSLEAGVRAGVGIVEFDGSRDGLAQIAQWAASQSGIDAIHILSHGSEGTINLGTARLTDASLSSAAVQSELAQLGQALSADGDLLLYGCDVAAGGHNALIADLARITGADVAASRDATGAAAIGGNWTLEAHAGKIDTKALDIADYQGLLTQVSFSGSDADYSSTTVVKQVNGQNVTFYGGASAGGLGIDGTYGTDGLYAYQGPTNEVRLTVTIASGYTFDISSFDVGVLTGSLTINLTYGNNTTDTLTVNSLANGWQTLLNSGLSKPINDVKQVVFSSGDFGLFQNFDITDVKAISHPPTVTVSSASLSDDTGTSGSDFITKTAAQIISGTLSTTLSTGEKVQVSYDNGSSWSDATTYTIGSSSWSTVTTLAGSSTFQARVTNADGSSTAYTHSYTLDTTAPTTSFTGISLSDDTGINSTDFITKTPGQTITATLSGAPAGTDVVWGSLDGGSSWTNITSKVSGTTLTWNGATLGAGSNAIMFKVTDAAGNDSSLSFQNYTLDTTAPTTSVATVSFSADTGTSPTDFITKTAAQTISGTLSANLASGESVLVSLDNGTTWAAASATVGQNTWSLARTLSASSTLKVKVSDTAGNDGAVLSQAYTFDTGSPTITFNGLALSADTGSSASDFITKIAAQTIGATLSTTLAAGDIVYGSLDNGGSWTDITSKVSGTSLSWNGVTLAGSDTLQLKVVDAAGNTGSVKTQAYMFDTSTPATPGTPVLATASDTGVQNNDSITSDTTPTLSGTAENGSTVTVFDGATLLGTVTAGAGGWTLTTGALAQGSHIITVVSTDTAGNASAASAALTIAVDTTAPAVATVAVPANGTYYSGGALDFTVNFDEAVLVDTTGGTPRIALVVGATTRYADYVSGSGTSALLFRYTVPSGDIDANGITVGALSTHGGTLRDTAGNDAVVTLNSVGSTAGVNVDGSNPSVTGVGASTADGAYGAGQTITITVDFSTAVNVDTTGGTPTLALDGGGQATYAGGSGTSTLTFSYTVGAGQNSADLDYSSSAALVLNGATIVDAGGANQPADVTLATPGTAGSLGANKDLVIDSAAPTNTVANATFSADTGTSGTDFITKTAAQTISGTLAANLAAGENVYVSLDNGGSWNLATASTGTNTWSLAGQTLSGSGTLKVRVTDAAGNNGTAYAQAYVLDTMAPTASFSGIALSADTGASSTDLITNTAAQTISATLSGAPAAGDIVYGSLDNGATWTDITSKVSGTTLTWTGVTLAASDTLKLRVTDAAGNNGAATSTAYVLDTSAPATSVAGIALSADSGASSSDFITNVAAQTVSGTLSANLASGERVLVSLDNGATWATAAATIGQNTWSLAGQTLTSSNTLLVKVADTAGNDSVTASQAYIYDTAAGVPTVATLATMSTTPVLSGSATLSAGETMTVSVGGATYAVVPAAGAWSLDLATAVPLSGTLTLALNQRYEVVASVTDLAGNVASDSSNGELTIGTLLTPPTTGVTGTTLSADTGASDSDFITNVAAQTISGTLSAPLAAGQRVEVSLDGGASWRSAAATGGATAWSINVTLGGSGTLMARVSNDAGNGPAFSQAYVLDTVAPVATATSATLSGENVLGGNLSAPLAAGESVLVSRDGGASWQVAGVAGNSWSLAGVVAGQVQVVVRDTAGNNGAILTAQVSVPVTPPVVVPPVVVPPVRVLPEAPAPADKVAEKAPASAAAGALPGVLAPDTLALFSPSSGANGGRAADVARNPLAPVSIAALTNPAMLLTAFTPTGLPELPSRSDALLSQVPIGDKAFNSGERIAVQLAPDTFVQSGGGTPFQLSAQQTDGRPLPAWLRFDSRAARFEGTAPPGFEGTLHFTVTARDAQGRVAVQTFKIVITRDGQVIKTSARDAGPADPVGRPGLSAQLGAVHGAGAERLAALSRSAAAAKAHA</sequence>
<dbReference type="InterPro" id="IPR025592">
    <property type="entry name" value="DUF4347"/>
</dbReference>
<evidence type="ECO:0000313" key="3">
    <source>
        <dbReference type="EMBL" id="AYM77947.1"/>
    </source>
</evidence>
<proteinExistence type="predicted"/>
<dbReference type="GO" id="GO:0005509">
    <property type="term" value="F:calcium ion binding"/>
    <property type="evidence" value="ECO:0007669"/>
    <property type="project" value="InterPro"/>
</dbReference>
<dbReference type="Pfam" id="PF19077">
    <property type="entry name" value="Big_13"/>
    <property type="match status" value="4"/>
</dbReference>
<evidence type="ECO:0000313" key="4">
    <source>
        <dbReference type="Proteomes" id="UP000279594"/>
    </source>
</evidence>
<organism evidence="3 4">
    <name type="scientific">Janthinobacterium agaricidamnosum</name>
    <dbReference type="NCBI Taxonomy" id="55508"/>
    <lineage>
        <taxon>Bacteria</taxon>
        <taxon>Pseudomonadati</taxon>
        <taxon>Pseudomonadota</taxon>
        <taxon>Betaproteobacteria</taxon>
        <taxon>Burkholderiales</taxon>
        <taxon>Oxalobacteraceae</taxon>
        <taxon>Janthinobacterium</taxon>
    </lineage>
</organism>
<dbReference type="SMART" id="SM00736">
    <property type="entry name" value="CADG"/>
    <property type="match status" value="1"/>
</dbReference>
<gene>
    <name evidence="3" type="ORF">D9M09_20685</name>
</gene>
<feature type="region of interest" description="Disordered" evidence="1">
    <location>
        <begin position="43"/>
        <end position="64"/>
    </location>
</feature>
<feature type="region of interest" description="Disordered" evidence="1">
    <location>
        <begin position="810"/>
        <end position="831"/>
    </location>
</feature>
<dbReference type="SUPFAM" id="SSF50939">
    <property type="entry name" value="Sialidases"/>
    <property type="match status" value="1"/>
</dbReference>
<dbReference type="InterPro" id="IPR015919">
    <property type="entry name" value="Cadherin-like_sf"/>
</dbReference>
<dbReference type="EMBL" id="CP033019">
    <property type="protein sequence ID" value="AYM77947.1"/>
    <property type="molecule type" value="Genomic_DNA"/>
</dbReference>
<dbReference type="InterPro" id="IPR006644">
    <property type="entry name" value="Cadg"/>
</dbReference>
<dbReference type="GO" id="GO:0016020">
    <property type="term" value="C:membrane"/>
    <property type="evidence" value="ECO:0007669"/>
    <property type="project" value="InterPro"/>
</dbReference>
<dbReference type="InterPro" id="IPR022038">
    <property type="entry name" value="Ig-like_bact"/>
</dbReference>
<feature type="domain" description="Dystroglycan-type cadherin-like" evidence="2">
    <location>
        <begin position="1842"/>
        <end position="1942"/>
    </location>
</feature>
<dbReference type="Pfam" id="PF14252">
    <property type="entry name" value="DUF4347"/>
    <property type="match status" value="1"/>
</dbReference>
<dbReference type="SUPFAM" id="SSF49313">
    <property type="entry name" value="Cadherin-like"/>
    <property type="match status" value="1"/>
</dbReference>
<dbReference type="InterPro" id="IPR036278">
    <property type="entry name" value="Sialidase_sf"/>
</dbReference>
<evidence type="ECO:0000259" key="2">
    <source>
        <dbReference type="SMART" id="SM00736"/>
    </source>
</evidence>
<protein>
    <submittedName>
        <fullName evidence="3">DUF4347 domain-containing protein</fullName>
    </submittedName>
</protein>
<name>A0A3G2ECS2_9BURK</name>
<reference evidence="3 4" key="1">
    <citation type="submission" date="2018-10" db="EMBL/GenBank/DDBJ databases">
        <title>Effects of UV and annual dynamics of microbial communities in freshwater RAS systems.</title>
        <authorList>
            <person name="Bekkelund A.K."/>
            <person name="Hansen B.R."/>
            <person name="Stokken H."/>
            <person name="Eriksen B.F."/>
            <person name="Kashulin N.A."/>
        </authorList>
    </citation>
    <scope>NUCLEOTIDE SEQUENCE [LARGE SCALE GENOMIC DNA]</scope>
    <source>
        <strain evidence="3 4">BHSEK</strain>
    </source>
</reference>
<dbReference type="InterPro" id="IPR044016">
    <property type="entry name" value="Big_13"/>
</dbReference>
<dbReference type="Pfam" id="PF12245">
    <property type="entry name" value="Big_3_2"/>
    <property type="match status" value="2"/>
</dbReference>
<dbReference type="InterPro" id="IPR013783">
    <property type="entry name" value="Ig-like_fold"/>
</dbReference>
<keyword evidence="4" id="KW-1185">Reference proteome</keyword>
<dbReference type="Gene3D" id="2.60.40.10">
    <property type="entry name" value="Immunoglobulins"/>
    <property type="match status" value="11"/>
</dbReference>
<accession>A0A3G2ECS2</accession>
<evidence type="ECO:0000256" key="1">
    <source>
        <dbReference type="SAM" id="MobiDB-lite"/>
    </source>
</evidence>
<dbReference type="Proteomes" id="UP000279594">
    <property type="component" value="Chromosome"/>
</dbReference>
<dbReference type="RefSeq" id="WP_121670260.1">
    <property type="nucleotide sequence ID" value="NZ_CP033019.1"/>
</dbReference>